<evidence type="ECO:0000313" key="2">
    <source>
        <dbReference type="EMBL" id="MCC2223129.1"/>
    </source>
</evidence>
<dbReference type="Proteomes" id="UP001198200">
    <property type="component" value="Unassembled WGS sequence"/>
</dbReference>
<protein>
    <submittedName>
        <fullName evidence="2">Group II intron reverse transcriptase/maturase</fullName>
        <ecNumber evidence="2">2.7.7.49</ecNumber>
    </submittedName>
</protein>
<dbReference type="InterPro" id="IPR030931">
    <property type="entry name" value="Group_II_RT_mat"/>
</dbReference>
<dbReference type="PANTHER" id="PTHR34047:SF8">
    <property type="entry name" value="PROTEIN YKFC"/>
    <property type="match status" value="1"/>
</dbReference>
<sequence>MKLRWSQINWTEAEEQVSRLQIRIVKATLEQKWRLVKRLQYLMTNSFYAKAIAVKRVITNKGKRTPGIDGELWKTDAEKMKAVNELNCQTYHAKPLKRIYIEKFGKTEKRPLGIPTMRDRAMQALQLLALEPVAETTADRISFGFRKYRSPEDAREYAFRILSRKDSPQWILEGDIKSCFDKISHEWMMEHIPTDKRILKEFMKCGYINKGKLYPTTEGSPQGGVISPTYANMVLDGMEPMILNVYWRSKVKKTFGVKYNSHKVHMVRFADDFIVTASDKETLEAIKQMLESFLRERGLTLSMEKTVITHINSGFDFLGWNFRKFKGKLIIKPSSKSMRKVTKKISEIIKNNRTTKQEILIQRLNQVLIGWANYHQGTCAKKCFGTIDNRTWKMLWKWAKRRHPNKKHQWIVDKYWKEYKGRRWAFRTEKSILFSMSDMPIVRKSQMALDKNAFLDKEYFQKRSQKHRQKRKMAMSSNNAAHIGIMCYRCVSGMQ</sequence>
<feature type="domain" description="Reverse transcriptase" evidence="1">
    <location>
        <begin position="82"/>
        <end position="322"/>
    </location>
</feature>
<dbReference type="NCBIfam" id="TIGR04416">
    <property type="entry name" value="group_II_RT_mat"/>
    <property type="match status" value="1"/>
</dbReference>
<keyword evidence="2" id="KW-0695">RNA-directed DNA polymerase</keyword>
<dbReference type="InterPro" id="IPR025960">
    <property type="entry name" value="RVT_N"/>
</dbReference>
<dbReference type="SUPFAM" id="SSF56672">
    <property type="entry name" value="DNA/RNA polymerases"/>
    <property type="match status" value="1"/>
</dbReference>
<dbReference type="GO" id="GO:0003964">
    <property type="term" value="F:RNA-directed DNA polymerase activity"/>
    <property type="evidence" value="ECO:0007669"/>
    <property type="project" value="UniProtKB-KW"/>
</dbReference>
<organism evidence="2 3">
    <name type="scientific">Anthropogastromicrobium aceti</name>
    <dbReference type="NCBI Taxonomy" id="2981768"/>
    <lineage>
        <taxon>Bacteria</taxon>
        <taxon>Bacillati</taxon>
        <taxon>Bacillota</taxon>
        <taxon>Clostridia</taxon>
        <taxon>Lachnospirales</taxon>
        <taxon>Lachnospiraceae</taxon>
        <taxon>Anthropogastromicrobium</taxon>
    </lineage>
</organism>
<dbReference type="EC" id="2.7.7.49" evidence="2"/>
<proteinExistence type="predicted"/>
<dbReference type="RefSeq" id="WP_308732613.1">
    <property type="nucleotide sequence ID" value="NZ_JAJEQN010000077.1"/>
</dbReference>
<comment type="caution">
    <text evidence="2">The sequence shown here is derived from an EMBL/GenBank/DDBJ whole genome shotgun (WGS) entry which is preliminary data.</text>
</comment>
<keyword evidence="3" id="KW-1185">Reference proteome</keyword>
<dbReference type="AlphaFoldDB" id="A0AAE3E7H5"/>
<evidence type="ECO:0000313" key="3">
    <source>
        <dbReference type="Proteomes" id="UP001198200"/>
    </source>
</evidence>
<dbReference type="PANTHER" id="PTHR34047">
    <property type="entry name" value="NUCLEAR INTRON MATURASE 1, MITOCHONDRIAL-RELATED"/>
    <property type="match status" value="1"/>
</dbReference>
<dbReference type="InterPro" id="IPR043502">
    <property type="entry name" value="DNA/RNA_pol_sf"/>
</dbReference>
<dbReference type="InterPro" id="IPR000477">
    <property type="entry name" value="RT_dom"/>
</dbReference>
<dbReference type="Pfam" id="PF00078">
    <property type="entry name" value="RVT_1"/>
    <property type="match status" value="1"/>
</dbReference>
<dbReference type="PROSITE" id="PS50878">
    <property type="entry name" value="RT_POL"/>
    <property type="match status" value="1"/>
</dbReference>
<dbReference type="InterPro" id="IPR051083">
    <property type="entry name" value="GrpII_Intron_Splice-Mob/Def"/>
</dbReference>
<name>A0AAE3E7H5_9FIRM</name>
<dbReference type="Pfam" id="PF08388">
    <property type="entry name" value="GIIM"/>
    <property type="match status" value="1"/>
</dbReference>
<dbReference type="CDD" id="cd01651">
    <property type="entry name" value="RT_G2_intron"/>
    <property type="match status" value="1"/>
</dbReference>
<keyword evidence="2" id="KW-0548">Nucleotidyltransferase</keyword>
<gene>
    <name evidence="2" type="primary">ltrA</name>
    <name evidence="2" type="ORF">LKD48_16150</name>
</gene>
<dbReference type="Pfam" id="PF13655">
    <property type="entry name" value="RVT_N"/>
    <property type="match status" value="1"/>
</dbReference>
<keyword evidence="2" id="KW-0808">Transferase</keyword>
<evidence type="ECO:0000259" key="1">
    <source>
        <dbReference type="PROSITE" id="PS50878"/>
    </source>
</evidence>
<dbReference type="InterPro" id="IPR013597">
    <property type="entry name" value="Mat_intron_G2"/>
</dbReference>
<dbReference type="EMBL" id="JAJEQN010000077">
    <property type="protein sequence ID" value="MCC2223129.1"/>
    <property type="molecule type" value="Genomic_DNA"/>
</dbReference>
<reference evidence="2 3" key="1">
    <citation type="submission" date="2021-10" db="EMBL/GenBank/DDBJ databases">
        <title>Anaerobic single-cell dispensing facilitates the cultivation of human gut bacteria.</title>
        <authorList>
            <person name="Afrizal A."/>
        </authorList>
    </citation>
    <scope>NUCLEOTIDE SEQUENCE [LARGE SCALE GENOMIC DNA]</scope>
    <source>
        <strain evidence="2 3">CLA-AA-H224</strain>
    </source>
</reference>
<accession>A0AAE3E7H5</accession>